<evidence type="ECO:0000259" key="2">
    <source>
        <dbReference type="Pfam" id="PF01205"/>
    </source>
</evidence>
<dbReference type="InterPro" id="IPR036956">
    <property type="entry name" value="Impact_N_sf"/>
</dbReference>
<protein>
    <submittedName>
        <fullName evidence="4">YigZ family protein</fullName>
    </submittedName>
</protein>
<dbReference type="InterPro" id="IPR020568">
    <property type="entry name" value="Ribosomal_Su5_D2-typ_SF"/>
</dbReference>
<dbReference type="OrthoDB" id="9813771at2"/>
<dbReference type="InterPro" id="IPR001498">
    <property type="entry name" value="Impact_N"/>
</dbReference>
<dbReference type="InterPro" id="IPR023582">
    <property type="entry name" value="Impact"/>
</dbReference>
<dbReference type="Gene3D" id="3.30.230.30">
    <property type="entry name" value="Impact, N-terminal domain"/>
    <property type="match status" value="1"/>
</dbReference>
<dbReference type="GO" id="GO:0005737">
    <property type="term" value="C:cytoplasm"/>
    <property type="evidence" value="ECO:0007669"/>
    <property type="project" value="TreeGrafter"/>
</dbReference>
<dbReference type="PANTHER" id="PTHR16301">
    <property type="entry name" value="IMPACT-RELATED"/>
    <property type="match status" value="1"/>
</dbReference>
<reference evidence="4 5" key="1">
    <citation type="submission" date="2019-03" db="EMBL/GenBank/DDBJ databases">
        <title>Draft genome sequences of novel Actinobacteria.</title>
        <authorList>
            <person name="Sahin N."/>
            <person name="Ay H."/>
            <person name="Saygin H."/>
        </authorList>
    </citation>
    <scope>NUCLEOTIDE SEQUENCE [LARGE SCALE GENOMIC DNA]</scope>
    <source>
        <strain evidence="4 5">DSM 45347</strain>
    </source>
</reference>
<dbReference type="AlphaFoldDB" id="A0A4R4NA71"/>
<evidence type="ECO:0000256" key="1">
    <source>
        <dbReference type="ARBA" id="ARBA00007665"/>
    </source>
</evidence>
<sequence>MRMIRQGGSRELEIRRSRFACTLARVADEAEAAAFIAAHRRAHRDATHNCTAYVVGEHGEITKSSDDGEPAGTAGVPMLEVLVRRGLTGTAAVVTRYFGGVKLGAGGLVRAYTQAVAETVDAVGVVELRPVVTVTVGVDHALAGRFLGDLHARGHQPGDVRYGTAVEADVAVPAEDLAAFQAWAAEVTAGRATLRRGAPGHIEVPVT</sequence>
<dbReference type="SUPFAM" id="SSF54980">
    <property type="entry name" value="EF-G C-terminal domain-like"/>
    <property type="match status" value="1"/>
</dbReference>
<comment type="similarity">
    <text evidence="1">Belongs to the IMPACT family.</text>
</comment>
<evidence type="ECO:0000259" key="3">
    <source>
        <dbReference type="Pfam" id="PF09186"/>
    </source>
</evidence>
<feature type="domain" description="UPF0029" evidence="3">
    <location>
        <begin position="138"/>
        <end position="191"/>
    </location>
</feature>
<comment type="caution">
    <text evidence="4">The sequence shown here is derived from an EMBL/GenBank/DDBJ whole genome shotgun (WGS) entry which is preliminary data.</text>
</comment>
<name>A0A4R4NA71_9ACTN</name>
<evidence type="ECO:0000313" key="4">
    <source>
        <dbReference type="EMBL" id="TDC04170.1"/>
    </source>
</evidence>
<accession>A0A4R4NA71</accession>
<gene>
    <name evidence="4" type="ORF">E1284_37295</name>
</gene>
<dbReference type="InterPro" id="IPR020569">
    <property type="entry name" value="UPF0029_Impact_CS"/>
</dbReference>
<dbReference type="GO" id="GO:0006446">
    <property type="term" value="P:regulation of translational initiation"/>
    <property type="evidence" value="ECO:0007669"/>
    <property type="project" value="TreeGrafter"/>
</dbReference>
<feature type="domain" description="Impact N-terminal" evidence="2">
    <location>
        <begin position="15"/>
        <end position="119"/>
    </location>
</feature>
<evidence type="ECO:0000313" key="5">
    <source>
        <dbReference type="Proteomes" id="UP000295431"/>
    </source>
</evidence>
<dbReference type="Pfam" id="PF01205">
    <property type="entry name" value="Impact_N"/>
    <property type="match status" value="1"/>
</dbReference>
<dbReference type="PANTHER" id="PTHR16301:SF20">
    <property type="entry name" value="IMPACT FAMILY MEMBER YIGZ"/>
    <property type="match status" value="1"/>
</dbReference>
<proteinExistence type="inferred from homology"/>
<organism evidence="4 5">
    <name type="scientific">Actinomadura bangladeshensis</name>
    <dbReference type="NCBI Taxonomy" id="453573"/>
    <lineage>
        <taxon>Bacteria</taxon>
        <taxon>Bacillati</taxon>
        <taxon>Actinomycetota</taxon>
        <taxon>Actinomycetes</taxon>
        <taxon>Streptosporangiales</taxon>
        <taxon>Thermomonosporaceae</taxon>
        <taxon>Actinomadura</taxon>
    </lineage>
</organism>
<dbReference type="InterPro" id="IPR015269">
    <property type="entry name" value="UPF0029_Impact_C"/>
</dbReference>
<dbReference type="InterPro" id="IPR035647">
    <property type="entry name" value="EFG_III/V"/>
</dbReference>
<dbReference type="Proteomes" id="UP000295431">
    <property type="component" value="Unassembled WGS sequence"/>
</dbReference>
<dbReference type="SUPFAM" id="SSF54211">
    <property type="entry name" value="Ribosomal protein S5 domain 2-like"/>
    <property type="match status" value="1"/>
</dbReference>
<dbReference type="Pfam" id="PF09186">
    <property type="entry name" value="DUF1949"/>
    <property type="match status" value="1"/>
</dbReference>
<dbReference type="EMBL" id="SMJW01000354">
    <property type="protein sequence ID" value="TDC04170.1"/>
    <property type="molecule type" value="Genomic_DNA"/>
</dbReference>
<dbReference type="RefSeq" id="WP_131944862.1">
    <property type="nucleotide sequence ID" value="NZ_BAAAMX010000013.1"/>
</dbReference>
<dbReference type="PROSITE" id="PS00910">
    <property type="entry name" value="UPF0029"/>
    <property type="match status" value="1"/>
</dbReference>
<keyword evidence="5" id="KW-1185">Reference proteome</keyword>